<feature type="compositionally biased region" description="Low complexity" evidence="1">
    <location>
        <begin position="377"/>
        <end position="406"/>
    </location>
</feature>
<dbReference type="InterPro" id="IPR026152">
    <property type="entry name" value="SARG"/>
</dbReference>
<proteinExistence type="predicted"/>
<evidence type="ECO:0000256" key="1">
    <source>
        <dbReference type="SAM" id="MobiDB-lite"/>
    </source>
</evidence>
<feature type="region of interest" description="Disordered" evidence="1">
    <location>
        <begin position="182"/>
        <end position="325"/>
    </location>
</feature>
<keyword evidence="3" id="KW-1185">Reference proteome</keyword>
<dbReference type="PANTHER" id="PTHR21555:SF0">
    <property type="entry name" value="SPECIFICALLY ANDROGEN-REGULATED GENE PROTEIN"/>
    <property type="match status" value="1"/>
</dbReference>
<feature type="compositionally biased region" description="Pro residues" evidence="1">
    <location>
        <begin position="271"/>
        <end position="283"/>
    </location>
</feature>
<accession>A0AAQ4PTG0</accession>
<sequence>MPKSDTWPGGVAMEPLSNLDSAGSCDSVISVNSGYSQDSMEHLSPEERACLMFFEETIEALEVQEDSGLSNDEPDSVFPAGPEVNGVYSLTSNASKEDQTARPGTNVFSIKDQAEHHAPNHTSEPQSFPTAAANMNDLETPMHPVNPPKPPVTESTADCKVLPSASQVCVAMDGDEHLAIVPRAGPRPGVSDEASQIDVGVIPPPSDFMDQPVTPPRPQKVEELLPSTRISNEKPGAPVEQEPPKSTQGPPNEPPKLSLPAPSSCLLMSPPRSPEPRSPPAVAPKPKKLPTNIILKSHKAGVDVSKDHSEHLVHNSSDRLMPDPQRVRIEALRKLGLLPAEADPGPASPRSRSSWATPLSPIGLKPPLTPPYTCVNSSSPARVPSQSPAAAPPSATSTAPAGQPAAVMPAPPAFSDSVGPPLSGNEPRAAGGASEARVNARMSAPPHTSPAPVKHPTPSKVVRAKSATLERPGLGQSSYADGPDSTKAGQPHRNRVRQASLGGLKEFTGAGREAPAVGRTDGREPEFRRSLPAHHGPQAFGEASKKLPRSQGISVLICPRAENEGDRRQALKKLGLLRD</sequence>
<evidence type="ECO:0000313" key="2">
    <source>
        <dbReference type="Ensembl" id="ENSGACP00000041563.1"/>
    </source>
</evidence>
<name>A0AAQ4PTG0_GASAC</name>
<reference evidence="2" key="2">
    <citation type="submission" date="2025-08" db="UniProtKB">
        <authorList>
            <consortium name="Ensembl"/>
        </authorList>
    </citation>
    <scope>IDENTIFICATION</scope>
</reference>
<dbReference type="GeneID" id="120829046"/>
<dbReference type="KEGG" id="gat:120829046"/>
<dbReference type="Ensembl" id="ENSGACT00000059452.1">
    <property type="protein sequence ID" value="ENSGACP00000041563.1"/>
    <property type="gene ID" value="ENSGACG00000034848.1"/>
</dbReference>
<dbReference type="AlphaFoldDB" id="A0AAQ4PTG0"/>
<feature type="compositionally biased region" description="Basic and acidic residues" evidence="1">
    <location>
        <begin position="520"/>
        <end position="529"/>
    </location>
</feature>
<protein>
    <recommendedName>
        <fullName evidence="4">Specifically androgen-regulated gene protein</fullName>
    </recommendedName>
</protein>
<dbReference type="Pfam" id="PF15385">
    <property type="entry name" value="SARG"/>
    <property type="match status" value="1"/>
</dbReference>
<dbReference type="GeneTree" id="ENSGT00390000017874"/>
<dbReference type="RefSeq" id="XP_040048753.1">
    <property type="nucleotide sequence ID" value="XM_040192819.1"/>
</dbReference>
<feature type="region of interest" description="Disordered" evidence="1">
    <location>
        <begin position="337"/>
        <end position="548"/>
    </location>
</feature>
<evidence type="ECO:0008006" key="4">
    <source>
        <dbReference type="Google" id="ProtNLM"/>
    </source>
</evidence>
<evidence type="ECO:0000313" key="3">
    <source>
        <dbReference type="Proteomes" id="UP000007635"/>
    </source>
</evidence>
<reference evidence="2 3" key="1">
    <citation type="journal article" date="2021" name="G3 (Bethesda)">
        <title>Improved contiguity of the threespine stickleback genome using long-read sequencing.</title>
        <authorList>
            <person name="Nath S."/>
            <person name="Shaw D.E."/>
            <person name="White M.A."/>
        </authorList>
    </citation>
    <scope>NUCLEOTIDE SEQUENCE [LARGE SCALE GENOMIC DNA]</scope>
    <source>
        <strain evidence="2 3">Lake Benthic</strain>
    </source>
</reference>
<reference evidence="2" key="3">
    <citation type="submission" date="2025-09" db="UniProtKB">
        <authorList>
            <consortium name="Ensembl"/>
        </authorList>
    </citation>
    <scope>IDENTIFICATION</scope>
</reference>
<dbReference type="RefSeq" id="XP_040048752.1">
    <property type="nucleotide sequence ID" value="XM_040192818.1"/>
</dbReference>
<feature type="region of interest" description="Disordered" evidence="1">
    <location>
        <begin position="137"/>
        <end position="156"/>
    </location>
</feature>
<organism evidence="2 3">
    <name type="scientific">Gasterosteus aculeatus aculeatus</name>
    <name type="common">three-spined stickleback</name>
    <dbReference type="NCBI Taxonomy" id="481459"/>
    <lineage>
        <taxon>Eukaryota</taxon>
        <taxon>Metazoa</taxon>
        <taxon>Chordata</taxon>
        <taxon>Craniata</taxon>
        <taxon>Vertebrata</taxon>
        <taxon>Euteleostomi</taxon>
        <taxon>Actinopterygii</taxon>
        <taxon>Neopterygii</taxon>
        <taxon>Teleostei</taxon>
        <taxon>Neoteleostei</taxon>
        <taxon>Acanthomorphata</taxon>
        <taxon>Eupercaria</taxon>
        <taxon>Perciformes</taxon>
        <taxon>Cottioidei</taxon>
        <taxon>Gasterosteales</taxon>
        <taxon>Gasterosteidae</taxon>
        <taxon>Gasterosteus</taxon>
    </lineage>
</organism>
<dbReference type="Proteomes" id="UP000007635">
    <property type="component" value="Chromosome XII"/>
</dbReference>
<feature type="compositionally biased region" description="Basic and acidic residues" evidence="1">
    <location>
        <begin position="300"/>
        <end position="325"/>
    </location>
</feature>
<dbReference type="PANTHER" id="PTHR21555">
    <property type="entry name" value="SPECIFICALLY ANDROGEN-REGULATED GENE PROTEIN"/>
    <property type="match status" value="1"/>
</dbReference>